<dbReference type="PANTHER" id="PTHR13563">
    <property type="entry name" value="TRNA (GUANINE-9-) METHYLTRANSFERASE"/>
    <property type="match status" value="1"/>
</dbReference>
<evidence type="ECO:0000256" key="3">
    <source>
        <dbReference type="ARBA" id="ARBA00022691"/>
    </source>
</evidence>
<feature type="region of interest" description="Disordered" evidence="4">
    <location>
        <begin position="1"/>
        <end position="49"/>
    </location>
</feature>
<proteinExistence type="predicted"/>
<feature type="region of interest" description="Disordered" evidence="4">
    <location>
        <begin position="75"/>
        <end position="125"/>
    </location>
</feature>
<accession>A0ABY7GA22</accession>
<sequence length="262" mass="30474">MKNMADALPMKPEYEYQTVEETADPEKDIHSTAHHNGEDRTKLKHPPMAEALPMQPEYEIQEIPETAHQEKYIQSERKRQRHAEMIQRQKEMRKRKKLERKERIREQGQDAGSEPSLSREEMRKRCEEGMKTGQIICIDCSLEQHMSDKEKGKLAMQVGRLYGSNRRVDNPAHIYLTGVNKGGQLYSELVKKNSGFENYLIEVEEKSHIELFPLERVVYLSPDSNNLLEDVDPGKIYVIGGLVDESVKKKQFQLDLTCKFDN</sequence>
<keyword evidence="3" id="KW-0949">S-adenosyl-L-methionine</keyword>
<dbReference type="Gene3D" id="3.40.1280.30">
    <property type="match status" value="1"/>
</dbReference>
<name>A0ABY7GA22_MYAAR</name>
<protein>
    <submittedName>
        <fullName evidence="6">TM10B-like protein</fullName>
    </submittedName>
</protein>
<feature type="compositionally biased region" description="Basic and acidic residues" evidence="4">
    <location>
        <begin position="24"/>
        <end position="41"/>
    </location>
</feature>
<dbReference type="EMBL" id="CP111028">
    <property type="protein sequence ID" value="WAR30975.1"/>
    <property type="molecule type" value="Genomic_DNA"/>
</dbReference>
<reference evidence="6" key="1">
    <citation type="submission" date="2022-11" db="EMBL/GenBank/DDBJ databases">
        <title>Centuries of genome instability and evolution in soft-shell clam transmissible cancer (bioRxiv).</title>
        <authorList>
            <person name="Hart S.F.M."/>
            <person name="Yonemitsu M.A."/>
            <person name="Giersch R.M."/>
            <person name="Beal B.F."/>
            <person name="Arriagada G."/>
            <person name="Davis B.W."/>
            <person name="Ostrander E.A."/>
            <person name="Goff S.P."/>
            <person name="Metzger M.J."/>
        </authorList>
    </citation>
    <scope>NUCLEOTIDE SEQUENCE</scope>
    <source>
        <strain evidence="6">MELC-2E11</strain>
        <tissue evidence="6">Siphon/mantle</tissue>
    </source>
</reference>
<dbReference type="PROSITE" id="PS51675">
    <property type="entry name" value="SAM_MT_TRM10"/>
    <property type="match status" value="1"/>
</dbReference>
<evidence type="ECO:0000313" key="6">
    <source>
        <dbReference type="EMBL" id="WAR30975.1"/>
    </source>
</evidence>
<feature type="compositionally biased region" description="Basic and acidic residues" evidence="4">
    <location>
        <begin position="99"/>
        <end position="108"/>
    </location>
</feature>
<dbReference type="PANTHER" id="PTHR13563:SF19">
    <property type="entry name" value="TRNA METHYLTRANSFERASE 10 HOMOLOG B"/>
    <property type="match status" value="1"/>
</dbReference>
<evidence type="ECO:0000256" key="1">
    <source>
        <dbReference type="ARBA" id="ARBA00022603"/>
    </source>
</evidence>
<evidence type="ECO:0000259" key="5">
    <source>
        <dbReference type="PROSITE" id="PS51675"/>
    </source>
</evidence>
<evidence type="ECO:0000256" key="4">
    <source>
        <dbReference type="SAM" id="MobiDB-lite"/>
    </source>
</evidence>
<keyword evidence="1" id="KW-0489">Methyltransferase</keyword>
<keyword evidence="2" id="KW-0808">Transferase</keyword>
<dbReference type="Proteomes" id="UP001164746">
    <property type="component" value="Chromosome 17"/>
</dbReference>
<evidence type="ECO:0000256" key="2">
    <source>
        <dbReference type="ARBA" id="ARBA00022679"/>
    </source>
</evidence>
<dbReference type="InterPro" id="IPR038459">
    <property type="entry name" value="MT_TRM10-typ_sf"/>
</dbReference>
<keyword evidence="7" id="KW-1185">Reference proteome</keyword>
<organism evidence="6 7">
    <name type="scientific">Mya arenaria</name>
    <name type="common">Soft-shell clam</name>
    <dbReference type="NCBI Taxonomy" id="6604"/>
    <lineage>
        <taxon>Eukaryota</taxon>
        <taxon>Metazoa</taxon>
        <taxon>Spiralia</taxon>
        <taxon>Lophotrochozoa</taxon>
        <taxon>Mollusca</taxon>
        <taxon>Bivalvia</taxon>
        <taxon>Autobranchia</taxon>
        <taxon>Heteroconchia</taxon>
        <taxon>Euheterodonta</taxon>
        <taxon>Imparidentia</taxon>
        <taxon>Neoheterodontei</taxon>
        <taxon>Myida</taxon>
        <taxon>Myoidea</taxon>
        <taxon>Myidae</taxon>
        <taxon>Mya</taxon>
    </lineage>
</organism>
<dbReference type="InterPro" id="IPR028564">
    <property type="entry name" value="MT_TRM10-typ"/>
</dbReference>
<feature type="compositionally biased region" description="Basic and acidic residues" evidence="4">
    <location>
        <begin position="75"/>
        <end position="90"/>
    </location>
</feature>
<feature type="domain" description="SAM-dependent MTase TRM10-type" evidence="5">
    <location>
        <begin position="122"/>
        <end position="262"/>
    </location>
</feature>
<evidence type="ECO:0000313" key="7">
    <source>
        <dbReference type="Proteomes" id="UP001164746"/>
    </source>
</evidence>
<gene>
    <name evidence="6" type="ORF">MAR_033517</name>
</gene>
<dbReference type="InterPro" id="IPR007356">
    <property type="entry name" value="tRNA_m1G_MeTrfase_euk"/>
</dbReference>